<dbReference type="InterPro" id="IPR050179">
    <property type="entry name" value="Trans_hexapeptide_repeat"/>
</dbReference>
<feature type="binding site" evidence="4">
    <location>
        <position position="156"/>
    </location>
    <ligand>
        <name>acetyl-CoA</name>
        <dbReference type="ChEBI" id="CHEBI:57288"/>
    </ligand>
</feature>
<accession>A0A4Q9GMQ9</accession>
<name>A0A4Q9GMQ9_9MICO</name>
<dbReference type="PROSITE" id="PS00101">
    <property type="entry name" value="HEXAPEP_TRANSFERASES"/>
    <property type="match status" value="1"/>
</dbReference>
<organism evidence="5 6">
    <name type="scientific">Glaciihabitans arcticus</name>
    <dbReference type="NCBI Taxonomy" id="2668039"/>
    <lineage>
        <taxon>Bacteria</taxon>
        <taxon>Bacillati</taxon>
        <taxon>Actinomycetota</taxon>
        <taxon>Actinomycetes</taxon>
        <taxon>Micrococcales</taxon>
        <taxon>Microbacteriaceae</taxon>
        <taxon>Glaciihabitans</taxon>
    </lineage>
</organism>
<dbReference type="NCBIfam" id="TIGR03570">
    <property type="entry name" value="NeuD_NnaD"/>
    <property type="match status" value="1"/>
</dbReference>
<evidence type="ECO:0000313" key="5">
    <source>
        <dbReference type="EMBL" id="TBN55961.1"/>
    </source>
</evidence>
<dbReference type="InterPro" id="IPR011004">
    <property type="entry name" value="Trimer_LpxA-like_sf"/>
</dbReference>
<evidence type="ECO:0000256" key="4">
    <source>
        <dbReference type="PIRSR" id="PIRSR620019-2"/>
    </source>
</evidence>
<evidence type="ECO:0000256" key="1">
    <source>
        <dbReference type="ARBA" id="ARBA00022679"/>
    </source>
</evidence>
<dbReference type="Gene3D" id="3.40.50.20">
    <property type="match status" value="1"/>
</dbReference>
<dbReference type="EMBL" id="SISG01000001">
    <property type="protein sequence ID" value="TBN55961.1"/>
    <property type="molecule type" value="Genomic_DNA"/>
</dbReference>
<dbReference type="Proteomes" id="UP000294194">
    <property type="component" value="Unassembled WGS sequence"/>
</dbReference>
<dbReference type="SUPFAM" id="SSF51161">
    <property type="entry name" value="Trimeric LpxA-like enzymes"/>
    <property type="match status" value="1"/>
</dbReference>
<comment type="caution">
    <text evidence="5">The sequence shown here is derived from an EMBL/GenBank/DDBJ whole genome shotgun (WGS) entry which is preliminary data.</text>
</comment>
<feature type="active site" description="Proton acceptor" evidence="3">
    <location>
        <position position="147"/>
    </location>
</feature>
<dbReference type="Gene3D" id="2.160.10.10">
    <property type="entry name" value="Hexapeptide repeat proteins"/>
    <property type="match status" value="1"/>
</dbReference>
<evidence type="ECO:0000313" key="6">
    <source>
        <dbReference type="Proteomes" id="UP000294194"/>
    </source>
</evidence>
<feature type="site" description="Increases basicity of active site His" evidence="3">
    <location>
        <position position="148"/>
    </location>
</feature>
<reference evidence="6" key="1">
    <citation type="submission" date="2019-02" db="EMBL/GenBank/DDBJ databases">
        <title>Glaciihabitans arcticus sp. nov., a psychrotolerant bacterium isolated from polar soil.</title>
        <authorList>
            <person name="Dahal R.H."/>
        </authorList>
    </citation>
    <scope>NUCLEOTIDE SEQUENCE [LARGE SCALE GENOMIC DNA]</scope>
    <source>
        <strain evidence="6">RP-3-7</strain>
    </source>
</reference>
<dbReference type="AlphaFoldDB" id="A0A4Q9GMQ9"/>
<keyword evidence="6" id="KW-1185">Reference proteome</keyword>
<evidence type="ECO:0000256" key="3">
    <source>
        <dbReference type="PIRSR" id="PIRSR620019-1"/>
    </source>
</evidence>
<dbReference type="InterPro" id="IPR018357">
    <property type="entry name" value="Hexapep_transf_CS"/>
</dbReference>
<evidence type="ECO:0000256" key="2">
    <source>
        <dbReference type="ARBA" id="ARBA00022737"/>
    </source>
</evidence>
<dbReference type="InterPro" id="IPR020019">
    <property type="entry name" value="AcTrfase_PglD-like"/>
</dbReference>
<proteinExistence type="predicted"/>
<feature type="binding site" evidence="4">
    <location>
        <position position="77"/>
    </location>
    <ligand>
        <name>substrate</name>
    </ligand>
</feature>
<keyword evidence="1 5" id="KW-0808">Transferase</keyword>
<sequence length="220" mass="21234">MPSASTLAEMKPTVVMLGAGGHAGVLLEILLEQGIPLEGYIAPSAEGSRLGNVPWLGPDAALDGLDAASVSLVNGLGLAKASTARGTVFENARALGFTFLTIVDATAIVKASADLGEGAQVLAGAIVGTGARIGADTIINTGAIVDHDCVVGPHAHIATGAALAGGVTVGAGSHIGLGARVIQGITVGSGSTIGAGAVVLSDVADRSTAVGVPATSRSST</sequence>
<gene>
    <name evidence="5" type="ORF">EYE40_00310</name>
</gene>
<dbReference type="PANTHER" id="PTHR43300:SF7">
    <property type="entry name" value="UDP-N-ACETYLBACILLOSAMINE N-ACETYLTRANSFERASE"/>
    <property type="match status" value="1"/>
</dbReference>
<dbReference type="CDD" id="cd03360">
    <property type="entry name" value="LbH_AT_putative"/>
    <property type="match status" value="1"/>
</dbReference>
<keyword evidence="2" id="KW-0677">Repeat</keyword>
<dbReference type="PANTHER" id="PTHR43300">
    <property type="entry name" value="ACETYLTRANSFERASE"/>
    <property type="match status" value="1"/>
</dbReference>
<protein>
    <submittedName>
        <fullName evidence="5">Acetyltransferase</fullName>
    </submittedName>
</protein>
<dbReference type="GO" id="GO:0016740">
    <property type="term" value="F:transferase activity"/>
    <property type="evidence" value="ECO:0007669"/>
    <property type="project" value="UniProtKB-KW"/>
</dbReference>